<evidence type="ECO:0000313" key="2">
    <source>
        <dbReference type="EMBL" id="KAK8931138.1"/>
    </source>
</evidence>
<dbReference type="Gene3D" id="3.30.530.20">
    <property type="match status" value="1"/>
</dbReference>
<organism evidence="2 3">
    <name type="scientific">Platanthera zijinensis</name>
    <dbReference type="NCBI Taxonomy" id="2320716"/>
    <lineage>
        <taxon>Eukaryota</taxon>
        <taxon>Viridiplantae</taxon>
        <taxon>Streptophyta</taxon>
        <taxon>Embryophyta</taxon>
        <taxon>Tracheophyta</taxon>
        <taxon>Spermatophyta</taxon>
        <taxon>Magnoliopsida</taxon>
        <taxon>Liliopsida</taxon>
        <taxon>Asparagales</taxon>
        <taxon>Orchidaceae</taxon>
        <taxon>Orchidoideae</taxon>
        <taxon>Orchideae</taxon>
        <taxon>Orchidinae</taxon>
        <taxon>Platanthera</taxon>
    </lineage>
</organism>
<dbReference type="GO" id="GO:0003677">
    <property type="term" value="F:DNA binding"/>
    <property type="evidence" value="ECO:0007669"/>
    <property type="project" value="UniProtKB-KW"/>
</dbReference>
<feature type="domain" description="START" evidence="1">
    <location>
        <begin position="27"/>
        <end position="116"/>
    </location>
</feature>
<keyword evidence="3" id="KW-1185">Reference proteome</keyword>
<evidence type="ECO:0000313" key="3">
    <source>
        <dbReference type="Proteomes" id="UP001418222"/>
    </source>
</evidence>
<dbReference type="Pfam" id="PF01852">
    <property type="entry name" value="START"/>
    <property type="match status" value="1"/>
</dbReference>
<dbReference type="AlphaFoldDB" id="A0AAP0B768"/>
<dbReference type="InterPro" id="IPR044830">
    <property type="entry name" value="HD-Zip_III"/>
</dbReference>
<dbReference type="Proteomes" id="UP001418222">
    <property type="component" value="Unassembled WGS sequence"/>
</dbReference>
<dbReference type="InterPro" id="IPR002913">
    <property type="entry name" value="START_lipid-bd_dom"/>
</dbReference>
<comment type="caution">
    <text evidence="2">The sequence shown here is derived from an EMBL/GenBank/DDBJ whole genome shotgun (WGS) entry which is preliminary data.</text>
</comment>
<proteinExistence type="predicted"/>
<dbReference type="GO" id="GO:0008289">
    <property type="term" value="F:lipid binding"/>
    <property type="evidence" value="ECO:0007669"/>
    <property type="project" value="InterPro"/>
</dbReference>
<keyword evidence="2" id="KW-0238">DNA-binding</keyword>
<reference evidence="2 3" key="1">
    <citation type="journal article" date="2022" name="Nat. Plants">
        <title>Genomes of leafy and leafless Platanthera orchids illuminate the evolution of mycoheterotrophy.</title>
        <authorList>
            <person name="Li M.H."/>
            <person name="Liu K.W."/>
            <person name="Li Z."/>
            <person name="Lu H.C."/>
            <person name="Ye Q.L."/>
            <person name="Zhang D."/>
            <person name="Wang J.Y."/>
            <person name="Li Y.F."/>
            <person name="Zhong Z.M."/>
            <person name="Liu X."/>
            <person name="Yu X."/>
            <person name="Liu D.K."/>
            <person name="Tu X.D."/>
            <person name="Liu B."/>
            <person name="Hao Y."/>
            <person name="Liao X.Y."/>
            <person name="Jiang Y.T."/>
            <person name="Sun W.H."/>
            <person name="Chen J."/>
            <person name="Chen Y.Q."/>
            <person name="Ai Y."/>
            <person name="Zhai J.W."/>
            <person name="Wu S.S."/>
            <person name="Zhou Z."/>
            <person name="Hsiao Y.Y."/>
            <person name="Wu W.L."/>
            <person name="Chen Y.Y."/>
            <person name="Lin Y.F."/>
            <person name="Hsu J.L."/>
            <person name="Li C.Y."/>
            <person name="Wang Z.W."/>
            <person name="Zhao X."/>
            <person name="Zhong W.Y."/>
            <person name="Ma X.K."/>
            <person name="Ma L."/>
            <person name="Huang J."/>
            <person name="Chen G.Z."/>
            <person name="Huang M.Z."/>
            <person name="Huang L."/>
            <person name="Peng D.H."/>
            <person name="Luo Y.B."/>
            <person name="Zou S.Q."/>
            <person name="Chen S.P."/>
            <person name="Lan S."/>
            <person name="Tsai W.C."/>
            <person name="Van de Peer Y."/>
            <person name="Liu Z.J."/>
        </authorList>
    </citation>
    <scope>NUCLEOTIDE SEQUENCE [LARGE SCALE GENOMIC DNA]</scope>
    <source>
        <strain evidence="2">Lor287</strain>
    </source>
</reference>
<dbReference type="GO" id="GO:0003700">
    <property type="term" value="F:DNA-binding transcription factor activity"/>
    <property type="evidence" value="ECO:0007669"/>
    <property type="project" value="InterPro"/>
</dbReference>
<accession>A0AAP0B768</accession>
<dbReference type="PANTHER" id="PTHR45950">
    <property type="entry name" value="HOMEOBOX-LEUCINE ZIPPER PROTEIN ATHB-14"/>
    <property type="match status" value="1"/>
</dbReference>
<protein>
    <submittedName>
        <fullName evidence="2">Homeobox-leucine zipper protein HOX32</fullName>
    </submittedName>
</protein>
<dbReference type="EMBL" id="JBBWWQ010000014">
    <property type="protein sequence ID" value="KAK8931138.1"/>
    <property type="molecule type" value="Genomic_DNA"/>
</dbReference>
<sequence>MNELLMEENDRLQKQVSHLVYENGYVRQQVHNICMRSLTASIGGPSGPTVLNFVRAEMLSSGYQIRLCEGGGSMIHIVDHLDLDAWSLPKVLWPLYESPKILAQKMTIAALQHIKQIAQEVNGDICYGEGRQPAFLRTFSQRLRDSMTL</sequence>
<evidence type="ECO:0000259" key="1">
    <source>
        <dbReference type="Pfam" id="PF01852"/>
    </source>
</evidence>
<name>A0AAP0B768_9ASPA</name>
<gene>
    <name evidence="2" type="primary">HOX32</name>
    <name evidence="2" type="ORF">KSP39_PZI016283</name>
</gene>
<dbReference type="SUPFAM" id="SSF55961">
    <property type="entry name" value="Bet v1-like"/>
    <property type="match status" value="1"/>
</dbReference>
<keyword evidence="2" id="KW-0371">Homeobox</keyword>
<dbReference type="PANTHER" id="PTHR45950:SF7">
    <property type="entry name" value="HOMEOBOX-LEUCINE ZIPPER PROTEIN ATHB-14"/>
    <property type="match status" value="1"/>
</dbReference>
<dbReference type="InterPro" id="IPR023393">
    <property type="entry name" value="START-like_dom_sf"/>
</dbReference>